<keyword evidence="3" id="KW-1185">Reference proteome</keyword>
<comment type="caution">
    <text evidence="2">The sequence shown here is derived from an EMBL/GenBank/DDBJ whole genome shotgun (WGS) entry which is preliminary data.</text>
</comment>
<sequence length="368" mass="41116">MVHLVLRSQRADNAVDELRLIVALKNIWQTEANVDQEQILVVAERACARTLPQVDAHVVERIFGVNQGKWVEAVLVDVESLTRNAGLAYPLAVSTKAEPVQAPLLHDILQANKPLHTDRRSQPRDRRRGWSRIQPTEGIGKDILHTRAVINVEVVRNDRVNVAKNHDVWAFLLDHEDQGLVIGYKCEMPALQDVMTVSHAVDHLQQFPLNSRVVPLTALESEWKAGQQPEILRRRPLKENGPDGHVGGITGEGERKLVVKGSYLVPDRWGRECQKFLNYHVIGQGANARDQKPETANRRIDEATLIGAKLAVDLVESVLDCTDIFHVLLECVTEDRNVVDEDAATAVNVTESPLNDALDVMRHGCEAK</sequence>
<gene>
    <name evidence="2" type="ORF">Pfra01_002793700</name>
</gene>
<accession>A0A9W7D870</accession>
<reference evidence="2" key="1">
    <citation type="submission" date="2023-04" db="EMBL/GenBank/DDBJ databases">
        <title>Phytophthora fragariaefolia NBRC 109709.</title>
        <authorList>
            <person name="Ichikawa N."/>
            <person name="Sato H."/>
            <person name="Tonouchi N."/>
        </authorList>
    </citation>
    <scope>NUCLEOTIDE SEQUENCE</scope>
    <source>
        <strain evidence="2">NBRC 109709</strain>
    </source>
</reference>
<organism evidence="2 3">
    <name type="scientific">Phytophthora fragariaefolia</name>
    <dbReference type="NCBI Taxonomy" id="1490495"/>
    <lineage>
        <taxon>Eukaryota</taxon>
        <taxon>Sar</taxon>
        <taxon>Stramenopiles</taxon>
        <taxon>Oomycota</taxon>
        <taxon>Peronosporomycetes</taxon>
        <taxon>Peronosporales</taxon>
        <taxon>Peronosporaceae</taxon>
        <taxon>Phytophthora</taxon>
    </lineage>
</organism>
<name>A0A9W7D870_9STRA</name>
<dbReference type="EMBL" id="BSXT01007579">
    <property type="protein sequence ID" value="GMF63978.1"/>
    <property type="molecule type" value="Genomic_DNA"/>
</dbReference>
<evidence type="ECO:0000313" key="2">
    <source>
        <dbReference type="EMBL" id="GMF63978.1"/>
    </source>
</evidence>
<feature type="region of interest" description="Disordered" evidence="1">
    <location>
        <begin position="113"/>
        <end position="132"/>
    </location>
</feature>
<evidence type="ECO:0000313" key="3">
    <source>
        <dbReference type="Proteomes" id="UP001165121"/>
    </source>
</evidence>
<proteinExistence type="predicted"/>
<evidence type="ECO:0000256" key="1">
    <source>
        <dbReference type="SAM" id="MobiDB-lite"/>
    </source>
</evidence>
<dbReference type="Proteomes" id="UP001165121">
    <property type="component" value="Unassembled WGS sequence"/>
</dbReference>
<protein>
    <submittedName>
        <fullName evidence="2">Unnamed protein product</fullName>
    </submittedName>
</protein>
<dbReference type="AlphaFoldDB" id="A0A9W7D870"/>
<feature type="compositionally biased region" description="Basic and acidic residues" evidence="1">
    <location>
        <begin position="115"/>
        <end position="124"/>
    </location>
</feature>